<feature type="transmembrane region" description="Helical" evidence="1">
    <location>
        <begin position="208"/>
        <end position="230"/>
    </location>
</feature>
<protein>
    <submittedName>
        <fullName evidence="3">EamA family transporter</fullName>
    </submittedName>
</protein>
<dbReference type="SUPFAM" id="SSF103481">
    <property type="entry name" value="Multidrug resistance efflux transporter EmrE"/>
    <property type="match status" value="2"/>
</dbReference>
<feature type="transmembrane region" description="Helical" evidence="1">
    <location>
        <begin position="242"/>
        <end position="258"/>
    </location>
</feature>
<feature type="transmembrane region" description="Helical" evidence="1">
    <location>
        <begin position="95"/>
        <end position="117"/>
    </location>
</feature>
<sequence>MPLTPNARAALLMTLSMAAFLVNDMCTKLASQSVNMGQVMLVRGFFASAMLVWLARRNAPAAPWRRLSHPMAVLRTAGDVLATVTYLIALANAPLVSVASLLQALPLAITMGAAIVFREPVGWRRWSAIIVGFVGVLIILRPGFGAFSVWSALVLGTVFFCTVRDLATRAIPANIPSLQVSAFTAVSVMVTGGVLMFPMGGWQAMTPATLGILVAAAVFVLIGYQALTLAMRTGDLSSSAPFRYTALVWAALFGYMVFGEIPDVPTAVGALLIIGSGIFTIYRERKRKDATNIVATSTARAGARGL</sequence>
<dbReference type="OrthoDB" id="7818056at2"/>
<feature type="transmembrane region" description="Helical" evidence="1">
    <location>
        <begin position="180"/>
        <end position="202"/>
    </location>
</feature>
<dbReference type="PANTHER" id="PTHR22911">
    <property type="entry name" value="ACYL-MALONYL CONDENSING ENZYME-RELATED"/>
    <property type="match status" value="1"/>
</dbReference>
<comment type="caution">
    <text evidence="3">The sequence shown here is derived from an EMBL/GenBank/DDBJ whole genome shotgun (WGS) entry which is preliminary data.</text>
</comment>
<dbReference type="EMBL" id="PDVP01000020">
    <property type="protein sequence ID" value="PHP64918.1"/>
    <property type="molecule type" value="Genomic_DNA"/>
</dbReference>
<dbReference type="PANTHER" id="PTHR22911:SF135">
    <property type="entry name" value="BLR4310 PROTEIN"/>
    <property type="match status" value="1"/>
</dbReference>
<reference evidence="3 4" key="1">
    <citation type="submission" date="2017-10" db="EMBL/GenBank/DDBJ databases">
        <title>Sedimentibacterium mangrovi gen. nov., sp. nov., a novel member of family Phyllobacteriacea isolated from mangrove sediment.</title>
        <authorList>
            <person name="Liao H."/>
            <person name="Tian Y."/>
        </authorList>
    </citation>
    <scope>NUCLEOTIDE SEQUENCE [LARGE SCALE GENOMIC DNA]</scope>
    <source>
        <strain evidence="3 4">X9-2-2</strain>
    </source>
</reference>
<feature type="transmembrane region" description="Helical" evidence="1">
    <location>
        <begin position="264"/>
        <end position="282"/>
    </location>
</feature>
<accession>A0A2G1QI83</accession>
<feature type="domain" description="EamA" evidence="2">
    <location>
        <begin position="9"/>
        <end position="140"/>
    </location>
</feature>
<feature type="transmembrane region" description="Helical" evidence="1">
    <location>
        <begin position="67"/>
        <end position="89"/>
    </location>
</feature>
<keyword evidence="1" id="KW-0812">Transmembrane</keyword>
<dbReference type="AlphaFoldDB" id="A0A2G1QI83"/>
<feature type="transmembrane region" description="Helical" evidence="1">
    <location>
        <begin position="36"/>
        <end position="55"/>
    </location>
</feature>
<evidence type="ECO:0000256" key="1">
    <source>
        <dbReference type="SAM" id="Phobius"/>
    </source>
</evidence>
<dbReference type="InterPro" id="IPR000620">
    <property type="entry name" value="EamA_dom"/>
</dbReference>
<dbReference type="Gene3D" id="1.10.3730.20">
    <property type="match status" value="1"/>
</dbReference>
<dbReference type="Pfam" id="PF00892">
    <property type="entry name" value="EamA"/>
    <property type="match status" value="1"/>
</dbReference>
<evidence type="ECO:0000313" key="4">
    <source>
        <dbReference type="Proteomes" id="UP000221168"/>
    </source>
</evidence>
<gene>
    <name evidence="3" type="ORF">CSC94_21535</name>
</gene>
<organism evidence="3 4">
    <name type="scientific">Zhengella mangrovi</name>
    <dbReference type="NCBI Taxonomy" id="1982044"/>
    <lineage>
        <taxon>Bacteria</taxon>
        <taxon>Pseudomonadati</taxon>
        <taxon>Pseudomonadota</taxon>
        <taxon>Alphaproteobacteria</taxon>
        <taxon>Hyphomicrobiales</taxon>
        <taxon>Notoacmeibacteraceae</taxon>
        <taxon>Zhengella</taxon>
    </lineage>
</organism>
<evidence type="ECO:0000259" key="2">
    <source>
        <dbReference type="Pfam" id="PF00892"/>
    </source>
</evidence>
<keyword evidence="1" id="KW-1133">Transmembrane helix</keyword>
<dbReference type="RefSeq" id="WP_099308451.1">
    <property type="nucleotide sequence ID" value="NZ_PDVP01000020.1"/>
</dbReference>
<evidence type="ECO:0000313" key="3">
    <source>
        <dbReference type="EMBL" id="PHP64918.1"/>
    </source>
</evidence>
<proteinExistence type="predicted"/>
<name>A0A2G1QI83_9HYPH</name>
<keyword evidence="1" id="KW-0472">Membrane</keyword>
<dbReference type="InterPro" id="IPR037185">
    <property type="entry name" value="EmrE-like"/>
</dbReference>
<dbReference type="GO" id="GO:0016020">
    <property type="term" value="C:membrane"/>
    <property type="evidence" value="ECO:0007669"/>
    <property type="project" value="InterPro"/>
</dbReference>
<dbReference type="Proteomes" id="UP000221168">
    <property type="component" value="Unassembled WGS sequence"/>
</dbReference>
<keyword evidence="4" id="KW-1185">Reference proteome</keyword>